<dbReference type="Pfam" id="PF01457">
    <property type="entry name" value="Peptidase_M8"/>
    <property type="match status" value="1"/>
</dbReference>
<accession>A0ABT4VM54</accession>
<dbReference type="SUPFAM" id="SSF55486">
    <property type="entry name" value="Metalloproteases ('zincins'), catalytic domain"/>
    <property type="match status" value="1"/>
</dbReference>
<dbReference type="Proteomes" id="UP001148313">
    <property type="component" value="Unassembled WGS sequence"/>
</dbReference>
<dbReference type="InterPro" id="IPR020821">
    <property type="entry name" value="ENPP1-3/EXOG-like_nuc-like"/>
</dbReference>
<dbReference type="InterPro" id="IPR001604">
    <property type="entry name" value="Endo_G_ENPP1-like_dom"/>
</dbReference>
<keyword evidence="6" id="KW-0482">Metalloprotease</keyword>
<dbReference type="InterPro" id="IPR001577">
    <property type="entry name" value="Peptidase_M8"/>
</dbReference>
<dbReference type="Gene3D" id="3.40.570.10">
    <property type="entry name" value="Extracellular Endonuclease, subunit A"/>
    <property type="match status" value="1"/>
</dbReference>
<evidence type="ECO:0000313" key="9">
    <source>
        <dbReference type="EMBL" id="MDA4845740.1"/>
    </source>
</evidence>
<evidence type="ECO:0000259" key="7">
    <source>
        <dbReference type="SMART" id="SM00477"/>
    </source>
</evidence>
<dbReference type="InterPro" id="IPR044929">
    <property type="entry name" value="DNA/RNA_non-sp_Endonuclease_sf"/>
</dbReference>
<evidence type="ECO:0000259" key="8">
    <source>
        <dbReference type="SMART" id="SM00892"/>
    </source>
</evidence>
<dbReference type="Pfam" id="PF01223">
    <property type="entry name" value="Endonuclease_NS"/>
    <property type="match status" value="1"/>
</dbReference>
<dbReference type="InterPro" id="IPR040255">
    <property type="entry name" value="Non-specific_endonuclease"/>
</dbReference>
<sequence>MDNTSIHPLCDSQAHLIDIHLWRGAPQNLDDSRPIQILVNQGYVVGFCSERLQPAWSAYRVADADRDVDYARPLHYYDDMRLDEEHRIGKRTFGRLGGIQLNVGHMTPNEVTNRQFGRLAQMETFMMSNMSPQYGSLNGGVWLKLETAIRKVKDEDGKDHVWVIVGPVFGEDPPSIYRGQGKYLPVPEKYFCIIVDPHSYPYDTPSKVHIDCFLIPQGAPKGSSPDDYPATLEEVEAATNLSFFNSWGRDLPIGFVASEERPTESRIMRVLEEQRTEEDTSNAKPLSAVGEAKTINGLIEVLKSEAAQLQIISRTLTEEELARLQTIQHTISWLLRARDISNPKKKPVGPANLITYKITADMGQRLKTGARIACNFWNRFVVPNYSIVIRLGIFTQSSNTIARAYKPYAKDGVRYGRVEFNTKYLAQFTENEIAGTIIHEIGHSLGIGWDEWDGLFSRKTGKFKRKAVSQLATLEEMEVELDGGSGTALAHWDEYRFDKELMTGYQDQGEYVLPVTIDLMGVLGHQVSERLLVRTPLDELLNDAASVVFSRQDEVRQLDLEHFEETELFENIPHALQVDE</sequence>
<name>A0ABT4VM54_9HYPH</name>
<evidence type="ECO:0000313" key="10">
    <source>
        <dbReference type="Proteomes" id="UP001148313"/>
    </source>
</evidence>
<comment type="caution">
    <text evidence="9">The sequence shown here is derived from an EMBL/GenBank/DDBJ whole genome shotgun (WGS) entry which is preliminary data.</text>
</comment>
<dbReference type="GO" id="GO:0004519">
    <property type="term" value="F:endonuclease activity"/>
    <property type="evidence" value="ECO:0007669"/>
    <property type="project" value="UniProtKB-KW"/>
</dbReference>
<dbReference type="SUPFAM" id="SSF54060">
    <property type="entry name" value="His-Me finger endonucleases"/>
    <property type="match status" value="1"/>
</dbReference>
<keyword evidence="2" id="KW-0645">Protease</keyword>
<reference evidence="9" key="1">
    <citation type="submission" date="2022-11" db="EMBL/GenBank/DDBJ databases">
        <title>Hoeflea poritis sp. nov., isolated from scleractinian coral Porites lutea.</title>
        <authorList>
            <person name="Zhang G."/>
            <person name="Wei Q."/>
            <person name="Cai L."/>
        </authorList>
    </citation>
    <scope>NUCLEOTIDE SEQUENCE</scope>
    <source>
        <strain evidence="9">E7-10</strain>
    </source>
</reference>
<evidence type="ECO:0000256" key="4">
    <source>
        <dbReference type="ARBA" id="ARBA00022801"/>
    </source>
</evidence>
<evidence type="ECO:0000256" key="1">
    <source>
        <dbReference type="ARBA" id="ARBA00001947"/>
    </source>
</evidence>
<dbReference type="RefSeq" id="WP_271089421.1">
    <property type="nucleotide sequence ID" value="NZ_JAPJZH010000005.1"/>
</dbReference>
<evidence type="ECO:0000256" key="3">
    <source>
        <dbReference type="ARBA" id="ARBA00022723"/>
    </source>
</evidence>
<dbReference type="Gene3D" id="3.40.390.10">
    <property type="entry name" value="Collagenase (Catalytic Domain)"/>
    <property type="match status" value="1"/>
</dbReference>
<evidence type="ECO:0000256" key="6">
    <source>
        <dbReference type="ARBA" id="ARBA00023049"/>
    </source>
</evidence>
<keyword evidence="10" id="KW-1185">Reference proteome</keyword>
<dbReference type="PANTHER" id="PTHR13966">
    <property type="entry name" value="ENDONUCLEASE RELATED"/>
    <property type="match status" value="1"/>
</dbReference>
<dbReference type="Gene3D" id="3.90.132.10">
    <property type="entry name" value="Leishmanolysin , domain 2"/>
    <property type="match status" value="1"/>
</dbReference>
<comment type="cofactor">
    <cofactor evidence="1">
        <name>Zn(2+)</name>
        <dbReference type="ChEBI" id="CHEBI:29105"/>
    </cofactor>
</comment>
<organism evidence="9 10">
    <name type="scientific">Hoeflea poritis</name>
    <dbReference type="NCBI Taxonomy" id="2993659"/>
    <lineage>
        <taxon>Bacteria</taxon>
        <taxon>Pseudomonadati</taxon>
        <taxon>Pseudomonadota</taxon>
        <taxon>Alphaproteobacteria</taxon>
        <taxon>Hyphomicrobiales</taxon>
        <taxon>Rhizobiaceae</taxon>
        <taxon>Hoeflea</taxon>
    </lineage>
</organism>
<dbReference type="PANTHER" id="PTHR13966:SF5">
    <property type="entry name" value="ENDONUCLEASE G, MITOCHONDRIAL"/>
    <property type="match status" value="1"/>
</dbReference>
<dbReference type="InterPro" id="IPR044925">
    <property type="entry name" value="His-Me_finger_sf"/>
</dbReference>
<keyword evidence="3" id="KW-0479">Metal-binding</keyword>
<dbReference type="EMBL" id="JAPJZH010000005">
    <property type="protein sequence ID" value="MDA4845740.1"/>
    <property type="molecule type" value="Genomic_DNA"/>
</dbReference>
<dbReference type="SMART" id="SM00477">
    <property type="entry name" value="NUC"/>
    <property type="match status" value="1"/>
</dbReference>
<evidence type="ECO:0000256" key="2">
    <source>
        <dbReference type="ARBA" id="ARBA00022670"/>
    </source>
</evidence>
<protein>
    <submittedName>
        <fullName evidence="9">DNA/RNA non-specific endonuclease</fullName>
    </submittedName>
</protein>
<keyword evidence="9" id="KW-0540">Nuclease</keyword>
<dbReference type="SMART" id="SM00892">
    <property type="entry name" value="Endonuclease_NS"/>
    <property type="match status" value="1"/>
</dbReference>
<feature type="domain" description="DNA/RNA non-specific endonuclease/pyrophosphatase/phosphodiesterase" evidence="8">
    <location>
        <begin position="39"/>
        <end position="250"/>
    </location>
</feature>
<keyword evidence="9" id="KW-0255">Endonuclease</keyword>
<feature type="domain" description="ENPP1-3/EXOG-like endonuclease/phosphodiesterase" evidence="7">
    <location>
        <begin position="40"/>
        <end position="250"/>
    </location>
</feature>
<proteinExistence type="predicted"/>
<keyword evidence="5" id="KW-0862">Zinc</keyword>
<dbReference type="InterPro" id="IPR024079">
    <property type="entry name" value="MetalloPept_cat_dom_sf"/>
</dbReference>
<keyword evidence="4" id="KW-0378">Hydrolase</keyword>
<gene>
    <name evidence="9" type="ORF">OOZ53_10295</name>
</gene>
<evidence type="ECO:0000256" key="5">
    <source>
        <dbReference type="ARBA" id="ARBA00022833"/>
    </source>
</evidence>